<dbReference type="GO" id="GO:0005634">
    <property type="term" value="C:nucleus"/>
    <property type="evidence" value="ECO:0007669"/>
    <property type="project" value="UniProtKB-SubCell"/>
</dbReference>
<accession>A0AA38H081</accession>
<evidence type="ECO:0000313" key="10">
    <source>
        <dbReference type="EMBL" id="KAI9631763.1"/>
    </source>
</evidence>
<keyword evidence="4 7" id="KW-0233">DNA recombination</keyword>
<keyword evidence="11" id="KW-1185">Reference proteome</keyword>
<evidence type="ECO:0000256" key="8">
    <source>
        <dbReference type="SAM" id="MobiDB-lite"/>
    </source>
</evidence>
<feature type="region of interest" description="Disordered" evidence="8">
    <location>
        <begin position="1"/>
        <end position="40"/>
    </location>
</feature>
<keyword evidence="5 7" id="KW-0234">DNA repair</keyword>
<gene>
    <name evidence="10" type="ORF">MKK02DRAFT_41391</name>
</gene>
<dbReference type="GeneID" id="77730753"/>
<name>A0AA38H081_9TREE</name>
<dbReference type="AlphaFoldDB" id="A0AA38H081"/>
<dbReference type="Proteomes" id="UP001164286">
    <property type="component" value="Unassembled WGS sequence"/>
</dbReference>
<evidence type="ECO:0000256" key="2">
    <source>
        <dbReference type="ARBA" id="ARBA00008997"/>
    </source>
</evidence>
<comment type="subcellular location">
    <subcellularLocation>
        <location evidence="1 7">Nucleus</location>
    </subcellularLocation>
</comment>
<protein>
    <recommendedName>
        <fullName evidence="7">Non-structural maintenance of chromosomes element 4</fullName>
    </recommendedName>
</protein>
<dbReference type="PANTHER" id="PTHR16140">
    <property type="entry name" value="NON-STRUCTURAL MAINTENANCE OF CHROMOSOMES ELEMENT 4"/>
    <property type="match status" value="1"/>
</dbReference>
<evidence type="ECO:0000259" key="9">
    <source>
        <dbReference type="Pfam" id="PF08743"/>
    </source>
</evidence>
<dbReference type="GO" id="GO:0030915">
    <property type="term" value="C:Smc5-Smc6 complex"/>
    <property type="evidence" value="ECO:0007669"/>
    <property type="project" value="UniProtKB-UniRule"/>
</dbReference>
<comment type="function">
    <text evidence="7">Component of the SMC5-SMC6 complex, that promotes sister chromatid alignment after DNA damage and facilitates double-stranded DNA breaks (DSBs) repair via homologous recombination between sister chromatids.</text>
</comment>
<comment type="similarity">
    <text evidence="2 7">Belongs to the NSE4 family.</text>
</comment>
<comment type="subunit">
    <text evidence="7">Component of the SMC5-SMC6 complex.</text>
</comment>
<feature type="region of interest" description="Disordered" evidence="8">
    <location>
        <begin position="328"/>
        <end position="355"/>
    </location>
</feature>
<feature type="compositionally biased region" description="Acidic residues" evidence="8">
    <location>
        <begin position="155"/>
        <end position="168"/>
    </location>
</feature>
<evidence type="ECO:0000256" key="5">
    <source>
        <dbReference type="ARBA" id="ARBA00023204"/>
    </source>
</evidence>
<keyword evidence="6 7" id="KW-0539">Nucleus</keyword>
<evidence type="ECO:0000256" key="7">
    <source>
        <dbReference type="RuleBase" id="RU365071"/>
    </source>
</evidence>
<organism evidence="10 11">
    <name type="scientific">Dioszegia hungarica</name>
    <dbReference type="NCBI Taxonomy" id="4972"/>
    <lineage>
        <taxon>Eukaryota</taxon>
        <taxon>Fungi</taxon>
        <taxon>Dikarya</taxon>
        <taxon>Basidiomycota</taxon>
        <taxon>Agaricomycotina</taxon>
        <taxon>Tremellomycetes</taxon>
        <taxon>Tremellales</taxon>
        <taxon>Bulleribasidiaceae</taxon>
        <taxon>Dioszegia</taxon>
    </lineage>
</organism>
<dbReference type="InterPro" id="IPR027786">
    <property type="entry name" value="Nse4/EID"/>
</dbReference>
<sequence length="399" mass="44137">MSASPEYEAGPSVSAVPNGIKRNSIQGGGTQIPTSLRKKRRLTLHETFEGPDARETQKLGQSLRDLQSKVEDDRANVANLKIDDFMAALTEQDKVFQDVKDTATGALDARVFSSRLELVNQWSRNHHQSSNSFDTDEFFLRIKALLNSNTRFNADEEEDEDELDEDEAGASQAAQKKKNRAGRKAEPMGDWERVGWMAAKLYRRVPGIDFMYGPLALEHKKRVLGQRKAKAELAPAVVPTTITGGGKGAGDKEKKEEDTPYFVIKVYKALEKVDPHRSGINFFKFAINPNSFSQSVENIFYISFLVRDGNAGLEVTKEGEIIIRARKGEVPGGNGVDDEGGEGGPREGDAGADGSLHQGVMEFDMETWELAKATFNITECIIPNRAPKDLGIPQGDQWY</sequence>
<evidence type="ECO:0000256" key="6">
    <source>
        <dbReference type="ARBA" id="ARBA00023242"/>
    </source>
</evidence>
<keyword evidence="3 7" id="KW-0227">DNA damage</keyword>
<dbReference type="PANTHER" id="PTHR16140:SF0">
    <property type="entry name" value="NON-STRUCTURAL MAINTENANCE OF CHROMOSOMES ELEMENT 4"/>
    <property type="match status" value="1"/>
</dbReference>
<evidence type="ECO:0000256" key="4">
    <source>
        <dbReference type="ARBA" id="ARBA00023172"/>
    </source>
</evidence>
<dbReference type="EMBL" id="JAKWFO010000016">
    <property type="protein sequence ID" value="KAI9631763.1"/>
    <property type="molecule type" value="Genomic_DNA"/>
</dbReference>
<evidence type="ECO:0000256" key="1">
    <source>
        <dbReference type="ARBA" id="ARBA00004123"/>
    </source>
</evidence>
<dbReference type="GO" id="GO:0006281">
    <property type="term" value="P:DNA repair"/>
    <property type="evidence" value="ECO:0007669"/>
    <property type="project" value="UniProtKB-UniRule"/>
</dbReference>
<comment type="caution">
    <text evidence="10">The sequence shown here is derived from an EMBL/GenBank/DDBJ whole genome shotgun (WGS) entry which is preliminary data.</text>
</comment>
<dbReference type="InterPro" id="IPR014854">
    <property type="entry name" value="Nse4_C"/>
</dbReference>
<evidence type="ECO:0000313" key="11">
    <source>
        <dbReference type="Proteomes" id="UP001164286"/>
    </source>
</evidence>
<dbReference type="GO" id="GO:0006310">
    <property type="term" value="P:DNA recombination"/>
    <property type="evidence" value="ECO:0007669"/>
    <property type="project" value="UniProtKB-UniRule"/>
</dbReference>
<reference evidence="10" key="1">
    <citation type="journal article" date="2022" name="G3 (Bethesda)">
        <title>High quality genome of the basidiomycete yeast Dioszegia hungarica PDD-24b-2 isolated from cloud water.</title>
        <authorList>
            <person name="Jarrige D."/>
            <person name="Haridas S."/>
            <person name="Bleykasten-Grosshans C."/>
            <person name="Joly M."/>
            <person name="Nadalig T."/>
            <person name="Sancelme M."/>
            <person name="Vuilleumier S."/>
            <person name="Grigoriev I.V."/>
            <person name="Amato P."/>
            <person name="Bringel F."/>
        </authorList>
    </citation>
    <scope>NUCLEOTIDE SEQUENCE</scope>
    <source>
        <strain evidence="10">PDD-24b-2</strain>
    </source>
</reference>
<evidence type="ECO:0000256" key="3">
    <source>
        <dbReference type="ARBA" id="ARBA00022763"/>
    </source>
</evidence>
<dbReference type="RefSeq" id="XP_052941540.1">
    <property type="nucleotide sequence ID" value="XM_053091548.1"/>
</dbReference>
<proteinExistence type="inferred from homology"/>
<feature type="domain" description="Non-structural maintenance of chromosome element 4 C-terminal" evidence="9">
    <location>
        <begin position="279"/>
        <end position="382"/>
    </location>
</feature>
<dbReference type="Pfam" id="PF08743">
    <property type="entry name" value="Nse4_C"/>
    <property type="match status" value="1"/>
</dbReference>
<feature type="region of interest" description="Disordered" evidence="8">
    <location>
        <begin position="153"/>
        <end position="187"/>
    </location>
</feature>